<evidence type="ECO:0000313" key="10">
    <source>
        <dbReference type="Proteomes" id="UP001424741"/>
    </source>
</evidence>
<evidence type="ECO:0000256" key="5">
    <source>
        <dbReference type="SAM" id="Coils"/>
    </source>
</evidence>
<dbReference type="Gene3D" id="3.30.200.20">
    <property type="entry name" value="Phosphorylase Kinase, domain 1"/>
    <property type="match status" value="1"/>
</dbReference>
<dbReference type="EMBL" id="BAABRL010000009">
    <property type="protein sequence ID" value="GAA5496757.1"/>
    <property type="molecule type" value="Genomic_DNA"/>
</dbReference>
<dbReference type="InterPro" id="IPR008271">
    <property type="entry name" value="Ser/Thr_kinase_AS"/>
</dbReference>
<feature type="compositionally biased region" description="Low complexity" evidence="6">
    <location>
        <begin position="320"/>
        <end position="338"/>
    </location>
</feature>
<proteinExistence type="predicted"/>
<dbReference type="PANTHER" id="PTHR43289:SF6">
    <property type="entry name" value="SERINE_THREONINE-PROTEIN KINASE NEKL-3"/>
    <property type="match status" value="1"/>
</dbReference>
<feature type="region of interest" description="Disordered" evidence="6">
    <location>
        <begin position="403"/>
        <end position="432"/>
    </location>
</feature>
<dbReference type="SMART" id="SM00220">
    <property type="entry name" value="S_TKc"/>
    <property type="match status" value="1"/>
</dbReference>
<keyword evidence="1" id="KW-0808">Transferase</keyword>
<protein>
    <submittedName>
        <fullName evidence="9">Serine/threonine-protein kinase PknD</fullName>
    </submittedName>
</protein>
<gene>
    <name evidence="9" type="primary">pknD_9</name>
    <name evidence="9" type="ORF">Rhal01_02942</name>
</gene>
<dbReference type="PROSITE" id="PS00108">
    <property type="entry name" value="PROTEIN_KINASE_ST"/>
    <property type="match status" value="1"/>
</dbReference>
<keyword evidence="10" id="KW-1185">Reference proteome</keyword>
<dbReference type="CDD" id="cd14014">
    <property type="entry name" value="STKc_PknB_like"/>
    <property type="match status" value="1"/>
</dbReference>
<dbReference type="Pfam" id="PF00069">
    <property type="entry name" value="Pkinase"/>
    <property type="match status" value="1"/>
</dbReference>
<feature type="coiled-coil region" evidence="5">
    <location>
        <begin position="369"/>
        <end position="403"/>
    </location>
</feature>
<dbReference type="SUPFAM" id="SSF56436">
    <property type="entry name" value="C-type lectin-like"/>
    <property type="match status" value="2"/>
</dbReference>
<dbReference type="Proteomes" id="UP001424741">
    <property type="component" value="Unassembled WGS sequence"/>
</dbReference>
<dbReference type="PROSITE" id="PS50011">
    <property type="entry name" value="PROTEIN_KINASE_DOM"/>
    <property type="match status" value="1"/>
</dbReference>
<dbReference type="InterPro" id="IPR016187">
    <property type="entry name" value="CTDL_fold"/>
</dbReference>
<name>A0ABP9V5X4_9BACT</name>
<feature type="domain" description="C-type lectin" evidence="8">
    <location>
        <begin position="465"/>
        <end position="537"/>
    </location>
</feature>
<evidence type="ECO:0000256" key="2">
    <source>
        <dbReference type="ARBA" id="ARBA00022741"/>
    </source>
</evidence>
<keyword evidence="2" id="KW-0547">Nucleotide-binding</keyword>
<dbReference type="PANTHER" id="PTHR43289">
    <property type="entry name" value="MITOGEN-ACTIVATED PROTEIN KINASE KINASE KINASE 20-RELATED"/>
    <property type="match status" value="1"/>
</dbReference>
<dbReference type="Gene3D" id="1.10.510.10">
    <property type="entry name" value="Transferase(Phosphotransferase) domain 1"/>
    <property type="match status" value="1"/>
</dbReference>
<organism evidence="9 10">
    <name type="scientific">Rubritalea halochordaticola</name>
    <dbReference type="NCBI Taxonomy" id="714537"/>
    <lineage>
        <taxon>Bacteria</taxon>
        <taxon>Pseudomonadati</taxon>
        <taxon>Verrucomicrobiota</taxon>
        <taxon>Verrucomicrobiia</taxon>
        <taxon>Verrucomicrobiales</taxon>
        <taxon>Rubritaleaceae</taxon>
        <taxon>Rubritalea</taxon>
    </lineage>
</organism>
<dbReference type="Gene3D" id="3.10.100.10">
    <property type="entry name" value="Mannose-Binding Protein A, subunit A"/>
    <property type="match status" value="2"/>
</dbReference>
<sequence length="897" mass="98912">MTHNPHDQIHFEAPSLEEVESLLPKYHFESFIAKGGMGAVYKATQISLDRPVAIKVLPKEFGADASFRESFETEAKMMARLNHPNLIAVYDFGEIEGLLYIVMELVPGKSLYEKAYGKAIKQETAIDIIRQICEGLDHAHESGVLHRDIKPANILLKKKIPKIGDFGLARAVGNSESGGVIYGTPGYTAPEVLNSPDNVDQRADIYSVGIMLYELLTGAKPEGPYQAVHTHVDCDQRLDKVIRKAINPNMRLRFSTAKEMGDELAEILRTLSASPTGGLRAAPAAKKSSVNLGVPGTAARQTGAKLKPAAQPVTPAAKLATPGAAGAAPARPATPSTAKVDVTGNSTVTRNIVIIIILLVAIYVAQDQLSKRKERVAQQQEQIDREEAQRKKEREDIIAAQKAQYQNGNRQNANSGSTSPKPKPKPEPAPKPLTKLEALESLKDVLASGRRPLSEMPKETFYLSSKSRMLLYVQTPMTWQQADQWCRAHGAYLATVRDSADAASIADKIPAATTAWVGAGKAGRNLWAWSDGTVYANDLGLRKTSKLFYVGLSSDAIFELLNSKDKQPFVMEWRVDGSQPGGIRERLQFTRQTLNQIDPIYPPGTYSIGSRNFCLVYEPSTFAQARSLAKDAGGELFVPTDQTELEAVKEFLAETLPAGEMAWIGGQRSGDKWTWITGEPWSFANWDQNYPGDGKLVAALGAESSPWRDLTSSDRVSYILIEWSKDKAKFTPEQLSEDAANVNASFASLRTKAEQLLAKENTAREEQHAENIKRLEWDIDTYFNGLTKGDKEIQGKLLEALKTSFVGKERLPDEIENKGPSQKVRGFTSYGYDKQQRIEKEFLTDVDKIRLAYIRQLKKVRDDLVSKGQITASRAVEDEISAAQKSTKSFLELMGVE</sequence>
<evidence type="ECO:0000259" key="8">
    <source>
        <dbReference type="PROSITE" id="PS50041"/>
    </source>
</evidence>
<dbReference type="SMART" id="SM00034">
    <property type="entry name" value="CLECT"/>
    <property type="match status" value="2"/>
</dbReference>
<feature type="region of interest" description="Disordered" evidence="6">
    <location>
        <begin position="320"/>
        <end position="341"/>
    </location>
</feature>
<dbReference type="Pfam" id="PF00059">
    <property type="entry name" value="Lectin_C"/>
    <property type="match status" value="2"/>
</dbReference>
<dbReference type="GO" id="GO:0016301">
    <property type="term" value="F:kinase activity"/>
    <property type="evidence" value="ECO:0007669"/>
    <property type="project" value="UniProtKB-KW"/>
</dbReference>
<reference evidence="9 10" key="1">
    <citation type="submission" date="2024-02" db="EMBL/GenBank/DDBJ databases">
        <title>Rubritalea halochordaticola NBRC 107102.</title>
        <authorList>
            <person name="Ichikawa N."/>
            <person name="Katano-Makiyama Y."/>
            <person name="Hidaka K."/>
        </authorList>
    </citation>
    <scope>NUCLEOTIDE SEQUENCE [LARGE SCALE GENOMIC DNA]</scope>
    <source>
        <strain evidence="9 10">NBRC 107102</strain>
    </source>
</reference>
<keyword evidence="5" id="KW-0175">Coiled coil</keyword>
<dbReference type="InterPro" id="IPR000719">
    <property type="entry name" value="Prot_kinase_dom"/>
</dbReference>
<feature type="domain" description="C-type lectin" evidence="8">
    <location>
        <begin position="610"/>
        <end position="719"/>
    </location>
</feature>
<evidence type="ECO:0000259" key="7">
    <source>
        <dbReference type="PROSITE" id="PS50011"/>
    </source>
</evidence>
<dbReference type="InterPro" id="IPR001304">
    <property type="entry name" value="C-type_lectin-like"/>
</dbReference>
<dbReference type="CDD" id="cd00037">
    <property type="entry name" value="CLECT"/>
    <property type="match status" value="1"/>
</dbReference>
<evidence type="ECO:0000256" key="3">
    <source>
        <dbReference type="ARBA" id="ARBA00022777"/>
    </source>
</evidence>
<keyword evidence="3 9" id="KW-0418">Kinase</keyword>
<dbReference type="RefSeq" id="WP_346189378.1">
    <property type="nucleotide sequence ID" value="NZ_BAABRL010000009.1"/>
</dbReference>
<accession>A0ABP9V5X4</accession>
<dbReference type="SUPFAM" id="SSF56112">
    <property type="entry name" value="Protein kinase-like (PK-like)"/>
    <property type="match status" value="1"/>
</dbReference>
<feature type="compositionally biased region" description="Polar residues" evidence="6">
    <location>
        <begin position="403"/>
        <end position="419"/>
    </location>
</feature>
<evidence type="ECO:0000256" key="4">
    <source>
        <dbReference type="ARBA" id="ARBA00022840"/>
    </source>
</evidence>
<comment type="caution">
    <text evidence="9">The sequence shown here is derived from an EMBL/GenBank/DDBJ whole genome shotgun (WGS) entry which is preliminary data.</text>
</comment>
<evidence type="ECO:0000313" key="9">
    <source>
        <dbReference type="EMBL" id="GAA5496757.1"/>
    </source>
</evidence>
<evidence type="ECO:0000256" key="1">
    <source>
        <dbReference type="ARBA" id="ARBA00022679"/>
    </source>
</evidence>
<dbReference type="PROSITE" id="PS50041">
    <property type="entry name" value="C_TYPE_LECTIN_2"/>
    <property type="match status" value="2"/>
</dbReference>
<evidence type="ECO:0000256" key="6">
    <source>
        <dbReference type="SAM" id="MobiDB-lite"/>
    </source>
</evidence>
<dbReference type="InterPro" id="IPR011009">
    <property type="entry name" value="Kinase-like_dom_sf"/>
</dbReference>
<keyword evidence="4" id="KW-0067">ATP-binding</keyword>
<feature type="domain" description="Protein kinase" evidence="7">
    <location>
        <begin position="26"/>
        <end position="290"/>
    </location>
</feature>
<dbReference type="InterPro" id="IPR016186">
    <property type="entry name" value="C-type_lectin-like/link_sf"/>
</dbReference>